<accession>X6NSV9</accession>
<keyword evidence="3" id="KW-1185">Reference proteome</keyword>
<reference evidence="2 3" key="1">
    <citation type="journal article" date="2013" name="Curr. Biol.">
        <title>The Genome of the Foraminiferan Reticulomyxa filosa.</title>
        <authorList>
            <person name="Glockner G."/>
            <person name="Hulsmann N."/>
            <person name="Schleicher M."/>
            <person name="Noegel A.A."/>
            <person name="Eichinger L."/>
            <person name="Gallinger C."/>
            <person name="Pawlowski J."/>
            <person name="Sierra R."/>
            <person name="Euteneuer U."/>
            <person name="Pillet L."/>
            <person name="Moustafa A."/>
            <person name="Platzer M."/>
            <person name="Groth M."/>
            <person name="Szafranski K."/>
            <person name="Schliwa M."/>
        </authorList>
    </citation>
    <scope>NUCLEOTIDE SEQUENCE [LARGE SCALE GENOMIC DNA]</scope>
</reference>
<sequence length="124" mass="14869">MQFIHSTTKKKKKDIKTITQTKQNKTKKTKKCNYSNDLCVVNTGDNGYAFLTGGIREKREERRQKRERERRRKASQKFSKEIPCEEILFWYFGLLVYESKSFFITLFEVCGLEYPIKIQPFFSF</sequence>
<name>X6NSV9_RETFI</name>
<comment type="caution">
    <text evidence="2">The sequence shown here is derived from an EMBL/GenBank/DDBJ whole genome shotgun (WGS) entry which is preliminary data.</text>
</comment>
<dbReference type="Proteomes" id="UP000023152">
    <property type="component" value="Unassembled WGS sequence"/>
</dbReference>
<evidence type="ECO:0000313" key="2">
    <source>
        <dbReference type="EMBL" id="ETO29033.1"/>
    </source>
</evidence>
<proteinExistence type="predicted"/>
<dbReference type="AlphaFoldDB" id="X6NSV9"/>
<evidence type="ECO:0000256" key="1">
    <source>
        <dbReference type="SAM" id="MobiDB-lite"/>
    </source>
</evidence>
<protein>
    <submittedName>
        <fullName evidence="2">Uncharacterized protein</fullName>
    </submittedName>
</protein>
<gene>
    <name evidence="2" type="ORF">RFI_08093</name>
</gene>
<organism evidence="2 3">
    <name type="scientific">Reticulomyxa filosa</name>
    <dbReference type="NCBI Taxonomy" id="46433"/>
    <lineage>
        <taxon>Eukaryota</taxon>
        <taxon>Sar</taxon>
        <taxon>Rhizaria</taxon>
        <taxon>Retaria</taxon>
        <taxon>Foraminifera</taxon>
        <taxon>Monothalamids</taxon>
        <taxon>Reticulomyxidae</taxon>
        <taxon>Reticulomyxa</taxon>
    </lineage>
</organism>
<feature type="region of interest" description="Disordered" evidence="1">
    <location>
        <begin position="1"/>
        <end position="28"/>
    </location>
</feature>
<evidence type="ECO:0000313" key="3">
    <source>
        <dbReference type="Proteomes" id="UP000023152"/>
    </source>
</evidence>
<dbReference type="EMBL" id="ASPP01006298">
    <property type="protein sequence ID" value="ETO29033.1"/>
    <property type="molecule type" value="Genomic_DNA"/>
</dbReference>